<evidence type="ECO:0000313" key="3">
    <source>
        <dbReference type="EMBL" id="KAK3851542.1"/>
    </source>
</evidence>
<accession>A0AAE1BIQ2</accession>
<protein>
    <recommendedName>
        <fullName evidence="5">Transmembrane protein</fullName>
    </recommendedName>
</protein>
<feature type="region of interest" description="Disordered" evidence="1">
    <location>
        <begin position="1"/>
        <end position="40"/>
    </location>
</feature>
<proteinExistence type="predicted"/>
<keyword evidence="2" id="KW-1133">Transmembrane helix</keyword>
<evidence type="ECO:0000256" key="2">
    <source>
        <dbReference type="SAM" id="Phobius"/>
    </source>
</evidence>
<feature type="compositionally biased region" description="Basic and acidic residues" evidence="1">
    <location>
        <begin position="1"/>
        <end position="29"/>
    </location>
</feature>
<dbReference type="Proteomes" id="UP001286313">
    <property type="component" value="Unassembled WGS sequence"/>
</dbReference>
<feature type="transmembrane region" description="Helical" evidence="2">
    <location>
        <begin position="44"/>
        <end position="72"/>
    </location>
</feature>
<evidence type="ECO:0008006" key="5">
    <source>
        <dbReference type="Google" id="ProtNLM"/>
    </source>
</evidence>
<dbReference type="EMBL" id="JAWQEG010007850">
    <property type="protein sequence ID" value="KAK3851542.1"/>
    <property type="molecule type" value="Genomic_DNA"/>
</dbReference>
<name>A0AAE1BIQ2_PETCI</name>
<dbReference type="AlphaFoldDB" id="A0AAE1BIQ2"/>
<reference evidence="3" key="1">
    <citation type="submission" date="2023-10" db="EMBL/GenBank/DDBJ databases">
        <title>Genome assemblies of two species of porcelain crab, Petrolisthes cinctipes and Petrolisthes manimaculis (Anomura: Porcellanidae).</title>
        <authorList>
            <person name="Angst P."/>
        </authorList>
    </citation>
    <scope>NUCLEOTIDE SEQUENCE</scope>
    <source>
        <strain evidence="3">PB745_01</strain>
        <tissue evidence="3">Gill</tissue>
    </source>
</reference>
<comment type="caution">
    <text evidence="3">The sequence shown here is derived from an EMBL/GenBank/DDBJ whole genome shotgun (WGS) entry which is preliminary data.</text>
</comment>
<evidence type="ECO:0000256" key="1">
    <source>
        <dbReference type="SAM" id="MobiDB-lite"/>
    </source>
</evidence>
<evidence type="ECO:0000313" key="4">
    <source>
        <dbReference type="Proteomes" id="UP001286313"/>
    </source>
</evidence>
<sequence>MGQEKEERTHRKERIGEEGENKRGRRSEPHSSFIPRMPSPPTSFLPLITLLFLSAPPSSLSFFFFLLINLLLQRRFNQRFATGRILLEGLRLLV</sequence>
<keyword evidence="2" id="KW-0472">Membrane</keyword>
<organism evidence="3 4">
    <name type="scientific">Petrolisthes cinctipes</name>
    <name type="common">Flat porcelain crab</name>
    <dbReference type="NCBI Taxonomy" id="88211"/>
    <lineage>
        <taxon>Eukaryota</taxon>
        <taxon>Metazoa</taxon>
        <taxon>Ecdysozoa</taxon>
        <taxon>Arthropoda</taxon>
        <taxon>Crustacea</taxon>
        <taxon>Multicrustacea</taxon>
        <taxon>Malacostraca</taxon>
        <taxon>Eumalacostraca</taxon>
        <taxon>Eucarida</taxon>
        <taxon>Decapoda</taxon>
        <taxon>Pleocyemata</taxon>
        <taxon>Anomura</taxon>
        <taxon>Galatheoidea</taxon>
        <taxon>Porcellanidae</taxon>
        <taxon>Petrolisthes</taxon>
    </lineage>
</organism>
<gene>
    <name evidence="3" type="ORF">Pcinc_041819</name>
</gene>
<keyword evidence="2" id="KW-0812">Transmembrane</keyword>
<keyword evidence="4" id="KW-1185">Reference proteome</keyword>